<evidence type="ECO:0000256" key="8">
    <source>
        <dbReference type="ARBA" id="ARBA00023007"/>
    </source>
</evidence>
<dbReference type="InterPro" id="IPR022469">
    <property type="entry name" value="PTPS_His_AS"/>
</dbReference>
<comment type="similarity">
    <text evidence="3">Belongs to the PTPS family.</text>
</comment>
<sequence>MRDQDILYGHILILQDFTEVLNIFRLIWFTGIQQKSPAITYSLFQNSCPAMPTPPIVYLSRTEKFSACHRLHSSQLSDEENAKLYGKCNNFHGHGHNYTVKVTLRGPVDPATGMVMNIADLKTCMDKAIMQKLDHKNLDLDLDAFKDIPSTTENLACFIWKKLLACLPVPEILYEVQIDETDKNSVIYRGE</sequence>
<dbReference type="GO" id="GO:0003874">
    <property type="term" value="F:6-pyruvoyltetrahydropterin synthase activity"/>
    <property type="evidence" value="ECO:0007669"/>
    <property type="project" value="UniProtKB-EC"/>
</dbReference>
<keyword evidence="11" id="KW-1185">Reference proteome</keyword>
<dbReference type="Proteomes" id="UP000092462">
    <property type="component" value="Unassembled WGS sequence"/>
</dbReference>
<comment type="pathway">
    <text evidence="2">Cofactor biosynthesis; tetrahydrobiopterin biosynthesis; tetrahydrobiopterin from 7,8-dihydroneopterin triphosphate: step 1/3.</text>
</comment>
<evidence type="ECO:0000256" key="2">
    <source>
        <dbReference type="ARBA" id="ARBA00005126"/>
    </source>
</evidence>
<dbReference type="PROSITE" id="PS00988">
    <property type="entry name" value="PTPS_2"/>
    <property type="match status" value="1"/>
</dbReference>
<organism evidence="10 11">
    <name type="scientific">Phlebotomus papatasi</name>
    <name type="common">Sandfly</name>
    <dbReference type="NCBI Taxonomy" id="29031"/>
    <lineage>
        <taxon>Eukaryota</taxon>
        <taxon>Metazoa</taxon>
        <taxon>Ecdysozoa</taxon>
        <taxon>Arthropoda</taxon>
        <taxon>Hexapoda</taxon>
        <taxon>Insecta</taxon>
        <taxon>Pterygota</taxon>
        <taxon>Neoptera</taxon>
        <taxon>Endopterygota</taxon>
        <taxon>Diptera</taxon>
        <taxon>Nematocera</taxon>
        <taxon>Psychodoidea</taxon>
        <taxon>Psychodidae</taxon>
        <taxon>Phlebotomus</taxon>
        <taxon>Phlebotomus</taxon>
    </lineage>
</organism>
<dbReference type="SUPFAM" id="SSF55620">
    <property type="entry name" value="Tetrahydrobiopterin biosynthesis enzymes-like"/>
    <property type="match status" value="1"/>
</dbReference>
<dbReference type="PANTHER" id="PTHR12589:SF7">
    <property type="entry name" value="6-PYRUVOYL TETRAHYDROBIOPTERIN SYNTHASE"/>
    <property type="match status" value="1"/>
</dbReference>
<keyword evidence="7" id="KW-0862">Zinc</keyword>
<reference evidence="10" key="1">
    <citation type="submission" date="2022-08" db="UniProtKB">
        <authorList>
            <consortium name="EnsemblMetazoa"/>
        </authorList>
    </citation>
    <scope>IDENTIFICATION</scope>
    <source>
        <strain evidence="10">Israel</strain>
    </source>
</reference>
<dbReference type="Gene3D" id="3.30.479.10">
    <property type="entry name" value="6-pyruvoyl tetrahydropterin synthase/QueD"/>
    <property type="match status" value="1"/>
</dbReference>
<evidence type="ECO:0000256" key="9">
    <source>
        <dbReference type="ARBA" id="ARBA00023239"/>
    </source>
</evidence>
<protein>
    <recommendedName>
        <fullName evidence="5">6-pyruvoyl tetrahydrobiopterin synthase</fullName>
        <ecNumber evidence="4">4.2.3.12</ecNumber>
    </recommendedName>
</protein>
<evidence type="ECO:0000313" key="11">
    <source>
        <dbReference type="Proteomes" id="UP000092462"/>
    </source>
</evidence>
<accession>A0A1B0GMW2</accession>
<comment type="cofactor">
    <cofactor evidence="1">
        <name>Zn(2+)</name>
        <dbReference type="ChEBI" id="CHEBI:29105"/>
    </cofactor>
</comment>
<dbReference type="VEuPathDB" id="VectorBase:PPAI004011"/>
<keyword evidence="9" id="KW-0456">Lyase</keyword>
<evidence type="ECO:0000256" key="1">
    <source>
        <dbReference type="ARBA" id="ARBA00001947"/>
    </source>
</evidence>
<evidence type="ECO:0000256" key="6">
    <source>
        <dbReference type="ARBA" id="ARBA00022723"/>
    </source>
</evidence>
<dbReference type="Pfam" id="PF01242">
    <property type="entry name" value="PTPS"/>
    <property type="match status" value="1"/>
</dbReference>
<dbReference type="FunFam" id="3.30.479.10:FF:000003">
    <property type="entry name" value="6-pyruvoyl tetrahydrobiopterin synthase"/>
    <property type="match status" value="1"/>
</dbReference>
<dbReference type="AlphaFoldDB" id="A0A1B0GMW2"/>
<evidence type="ECO:0000256" key="5">
    <source>
        <dbReference type="ARBA" id="ARBA00015587"/>
    </source>
</evidence>
<keyword evidence="8" id="KW-0783">Tetrahydrobiopterin biosynthesis</keyword>
<dbReference type="EMBL" id="AJVK01012755">
    <property type="status" value="NOT_ANNOTATED_CDS"/>
    <property type="molecule type" value="Genomic_DNA"/>
</dbReference>
<dbReference type="InterPro" id="IPR022470">
    <property type="entry name" value="PTPS_Cys_AS"/>
</dbReference>
<dbReference type="GO" id="GO:0046872">
    <property type="term" value="F:metal ion binding"/>
    <property type="evidence" value="ECO:0007669"/>
    <property type="project" value="UniProtKB-KW"/>
</dbReference>
<dbReference type="GO" id="GO:0005739">
    <property type="term" value="C:mitochondrion"/>
    <property type="evidence" value="ECO:0007669"/>
    <property type="project" value="TreeGrafter"/>
</dbReference>
<dbReference type="PANTHER" id="PTHR12589">
    <property type="entry name" value="PYRUVOYL TETRAHYDROBIOPTERIN SYNTHASE"/>
    <property type="match status" value="1"/>
</dbReference>
<keyword evidence="6" id="KW-0479">Metal-binding</keyword>
<dbReference type="EnsemblMetazoa" id="PPAI004011-RA">
    <property type="protein sequence ID" value="PPAI004011-PA"/>
    <property type="gene ID" value="PPAI004011"/>
</dbReference>
<dbReference type="GO" id="GO:0006729">
    <property type="term" value="P:tetrahydrobiopterin biosynthetic process"/>
    <property type="evidence" value="ECO:0007669"/>
    <property type="project" value="UniProtKB-KW"/>
</dbReference>
<evidence type="ECO:0000256" key="7">
    <source>
        <dbReference type="ARBA" id="ARBA00022833"/>
    </source>
</evidence>
<evidence type="ECO:0000256" key="4">
    <source>
        <dbReference type="ARBA" id="ARBA00013100"/>
    </source>
</evidence>
<dbReference type="EC" id="4.2.3.12" evidence="4"/>
<dbReference type="InterPro" id="IPR038418">
    <property type="entry name" value="6-PTP_synth/QueD_sf"/>
</dbReference>
<dbReference type="InterPro" id="IPR007115">
    <property type="entry name" value="6-PTP_synth/QueD"/>
</dbReference>
<dbReference type="VEuPathDB" id="VectorBase:PPAPM1_000933"/>
<dbReference type="PROSITE" id="PS00987">
    <property type="entry name" value="PTPS_1"/>
    <property type="match status" value="1"/>
</dbReference>
<evidence type="ECO:0000256" key="3">
    <source>
        <dbReference type="ARBA" id="ARBA00009164"/>
    </source>
</evidence>
<dbReference type="CDD" id="cd00470">
    <property type="entry name" value="PTPS"/>
    <property type="match status" value="1"/>
</dbReference>
<proteinExistence type="inferred from homology"/>
<evidence type="ECO:0000313" key="10">
    <source>
        <dbReference type="EnsemblMetazoa" id="PPAI004011-PA"/>
    </source>
</evidence>
<name>A0A1B0GMW2_PHLPP</name>